<dbReference type="InterPro" id="IPR016024">
    <property type="entry name" value="ARM-type_fold"/>
</dbReference>
<dbReference type="GO" id="GO:0005635">
    <property type="term" value="C:nuclear envelope"/>
    <property type="evidence" value="ECO:0007669"/>
    <property type="project" value="TreeGrafter"/>
</dbReference>
<keyword evidence="3" id="KW-0653">Protein transport</keyword>
<evidence type="ECO:0000256" key="3">
    <source>
        <dbReference type="ARBA" id="ARBA00022927"/>
    </source>
</evidence>
<gene>
    <name evidence="5" type="ORF">ADEAN_000705900</name>
</gene>
<reference evidence="5 6" key="1">
    <citation type="submission" date="2020-08" db="EMBL/GenBank/DDBJ databases">
        <authorList>
            <person name="Newling K."/>
            <person name="Davey J."/>
            <person name="Forrester S."/>
        </authorList>
    </citation>
    <scope>NUCLEOTIDE SEQUENCE [LARGE SCALE GENOMIC DNA]</scope>
    <source>
        <strain evidence="6">Crithidia deanei Carvalho (ATCC PRA-265)</strain>
    </source>
</reference>
<keyword evidence="2" id="KW-0963">Cytoplasm</keyword>
<dbReference type="GO" id="GO:0006606">
    <property type="term" value="P:protein import into nucleus"/>
    <property type="evidence" value="ECO:0007669"/>
    <property type="project" value="TreeGrafter"/>
</dbReference>
<evidence type="ECO:0000313" key="5">
    <source>
        <dbReference type="EMBL" id="CAD2219551.1"/>
    </source>
</evidence>
<evidence type="ECO:0000256" key="4">
    <source>
        <dbReference type="SAM" id="MobiDB-lite"/>
    </source>
</evidence>
<sequence>MLTALSQLKAVLGITYMTTKSMCDPLCQRFEMEVAEGFVETIAISGLTSLLQLLFHLYSEVTLRQYQADRTLLETDPTALPSFSQSDAHPGEELAAELAHCMRLMVKCLCRCVEGHLPRILCDVEYFKVFFQSVVAAPLGLMADSWLPITRWRLERELQLSATATGNSMNNFSPSSPLTPGDQLEEFQKNPHFRFTKHVMKMAFKFCQEFVKPKETPKVSRAVATHYHEHYFPRVVESCLQLVRWHCAPPLLLTSKSYILALEILSLAVEHKSVYQSLLIPNAEEIMTVLLFPRLSFSKEEEELWVYNPEEYLLKQRNPVGDLYNPKIVSTSCLLSLAVPARKYHSRELLLSLVNFIMNQFQAYSAQAAEATADNADHHPAAAEAARRVDASLYCLYQFKSILQMMNFGDAHIEMVLLQFVTPATHYPLGFLRARSVLVLAEYAHRLAWSDASHYITVLQAVIPLLDDSELPVRVQVCECLSRLICHEFARETVTPMIGNIIQKYFELMRLMNNEGVVRTLRKTIRFYEATLSEWAVQLVQVLVQHFEILLENVTKQYHTMEQNADGAVESSKLLFSEDEDSFANLLLVSDEVLDTIRTVVRSLPVSTHSSLLEDGQINEGNFMTEPSQQVVESQDTFLQIQQVVNPMLFTILSYQGGSSFGFMDGALNLLTTLLARSPRVHHTTWRLLPCLHRLLQVSGTADYIAEMMAPIENCAGVDPLRFVLATFGELYGDTPAVLPAGDTYRQWTCYHCVLDMTETILKTNATPHNDNIPITQVASAVKIHDAVWLSYFSKTVLPFLQDGNQQSTPDVQSRLGSTVQSVLQQALTASTSPRLSANPTFLVLVSNVIFSTFLACTEGALLALHNQPSANATTMLRTFFQQYALLGAGDYVVGCLRSYDRALFVVTFARLAQWWSAHPDPSHPLSQEVQAVLTGITNQSELLTTFAYCDCEFYLNLQKELQKQYQRRQEQIQAGEDQEEYEDVTDEEEDFTDDDDDGGQHAGMFTGKIGNDDNDDDEDEDEEWEEDEHGVDCHTLDNILTSAGGDAGKLQKMVRKAQKLRQDKDDDDDNDAGERDWEKEENLLEDTDFTSCLDTFNYWAYFLSTLRVMQENNNNSNNASAIYTSLLPHSELFSEAAQNLTNVLTLKEQMNLH</sequence>
<keyword evidence="3" id="KW-0813">Transport</keyword>
<dbReference type="VEuPathDB" id="TriTrypDB:ADEAN_000705900"/>
<dbReference type="EMBL" id="LR877158">
    <property type="protein sequence ID" value="CAD2219551.1"/>
    <property type="molecule type" value="Genomic_DNA"/>
</dbReference>
<comment type="subcellular location">
    <subcellularLocation>
        <location evidence="1">Cytoplasm</location>
    </subcellularLocation>
</comment>
<dbReference type="PANTHER" id="PTHR10997:SF18">
    <property type="entry name" value="D-IMPORTIN 7_RANBP7"/>
    <property type="match status" value="1"/>
</dbReference>
<dbReference type="Gene3D" id="1.25.10.10">
    <property type="entry name" value="Leucine-rich Repeat Variant"/>
    <property type="match status" value="1"/>
</dbReference>
<feature type="region of interest" description="Disordered" evidence="4">
    <location>
        <begin position="1048"/>
        <end position="1080"/>
    </location>
</feature>
<protein>
    <submittedName>
        <fullName evidence="5">Uncharacterized protein</fullName>
    </submittedName>
</protein>
<dbReference type="AlphaFoldDB" id="A0A7G2CKT1"/>
<dbReference type="GO" id="GO:0005829">
    <property type="term" value="C:cytosol"/>
    <property type="evidence" value="ECO:0007669"/>
    <property type="project" value="TreeGrafter"/>
</dbReference>
<dbReference type="PANTHER" id="PTHR10997">
    <property type="entry name" value="IMPORTIN-7, 8, 11"/>
    <property type="match status" value="1"/>
</dbReference>
<dbReference type="SUPFAM" id="SSF48371">
    <property type="entry name" value="ARM repeat"/>
    <property type="match status" value="1"/>
</dbReference>
<feature type="compositionally biased region" description="Acidic residues" evidence="4">
    <location>
        <begin position="977"/>
        <end position="998"/>
    </location>
</feature>
<name>A0A7G2CKT1_9TRYP</name>
<dbReference type="Proteomes" id="UP000515908">
    <property type="component" value="Chromosome 14"/>
</dbReference>
<feature type="compositionally biased region" description="Acidic residues" evidence="4">
    <location>
        <begin position="1013"/>
        <end position="1030"/>
    </location>
</feature>
<accession>A0A7G2CKT1</accession>
<organism evidence="5 6">
    <name type="scientific">Angomonas deanei</name>
    <dbReference type="NCBI Taxonomy" id="59799"/>
    <lineage>
        <taxon>Eukaryota</taxon>
        <taxon>Discoba</taxon>
        <taxon>Euglenozoa</taxon>
        <taxon>Kinetoplastea</taxon>
        <taxon>Metakinetoplastina</taxon>
        <taxon>Trypanosomatida</taxon>
        <taxon>Trypanosomatidae</taxon>
        <taxon>Strigomonadinae</taxon>
        <taxon>Angomonas</taxon>
    </lineage>
</organism>
<evidence type="ECO:0000256" key="1">
    <source>
        <dbReference type="ARBA" id="ARBA00004496"/>
    </source>
</evidence>
<feature type="region of interest" description="Disordered" evidence="4">
    <location>
        <begin position="970"/>
        <end position="1036"/>
    </location>
</feature>
<evidence type="ECO:0000313" key="6">
    <source>
        <dbReference type="Proteomes" id="UP000515908"/>
    </source>
</evidence>
<keyword evidence="6" id="KW-1185">Reference proteome</keyword>
<evidence type="ECO:0000256" key="2">
    <source>
        <dbReference type="ARBA" id="ARBA00022490"/>
    </source>
</evidence>
<proteinExistence type="predicted"/>
<dbReference type="InterPro" id="IPR011989">
    <property type="entry name" value="ARM-like"/>
</dbReference>